<dbReference type="KEGG" id="swo:Swol_2021"/>
<accession>Q0AVD8</accession>
<evidence type="ECO:0000313" key="1">
    <source>
        <dbReference type="EMBL" id="ABI69316.1"/>
    </source>
</evidence>
<dbReference type="Gene3D" id="3.60.70.12">
    <property type="entry name" value="L-amino peptidase D-ALA esterase/amidase"/>
    <property type="match status" value="1"/>
</dbReference>
<proteinExistence type="predicted"/>
<dbReference type="InterPro" id="IPR016117">
    <property type="entry name" value="ArgJ-like_dom_sf"/>
</dbReference>
<sequence length="62" mass="6713">MSHNGYGRTMRPAHSIFDGDTIFTMATGKIEADINVAGFLTVKTMERAVINAIKSAESAYGF</sequence>
<dbReference type="EMBL" id="CP000448">
    <property type="protein sequence ID" value="ABI69316.1"/>
    <property type="molecule type" value="Genomic_DNA"/>
</dbReference>
<dbReference type="AlphaFoldDB" id="Q0AVD8"/>
<organism evidence="1 2">
    <name type="scientific">Syntrophomonas wolfei subsp. wolfei (strain DSM 2245B / Goettingen)</name>
    <dbReference type="NCBI Taxonomy" id="335541"/>
    <lineage>
        <taxon>Bacteria</taxon>
        <taxon>Bacillati</taxon>
        <taxon>Bacillota</taxon>
        <taxon>Clostridia</taxon>
        <taxon>Eubacteriales</taxon>
        <taxon>Syntrophomonadaceae</taxon>
        <taxon>Syntrophomonas</taxon>
    </lineage>
</organism>
<reference evidence="2" key="1">
    <citation type="journal article" date="2010" name="Environ. Microbiol.">
        <title>The genome of Syntrophomonas wolfei: new insights into syntrophic metabolism and biohydrogen production.</title>
        <authorList>
            <person name="Sieber J.R."/>
            <person name="Sims D.R."/>
            <person name="Han C."/>
            <person name="Kim E."/>
            <person name="Lykidis A."/>
            <person name="Lapidus A.L."/>
            <person name="McDonnald E."/>
            <person name="Rohlin L."/>
            <person name="Culley D.E."/>
            <person name="Gunsalus R."/>
            <person name="McInerney M.J."/>
        </authorList>
    </citation>
    <scope>NUCLEOTIDE SEQUENCE [LARGE SCALE GENOMIC DNA]</scope>
    <source>
        <strain evidence="2">DSM 2245B / Goettingen</strain>
    </source>
</reference>
<keyword evidence="2" id="KW-1185">Reference proteome</keyword>
<protein>
    <submittedName>
        <fullName evidence="1">Uncharacterized protein</fullName>
    </submittedName>
</protein>
<gene>
    <name evidence="1" type="ordered locus">Swol_2021</name>
</gene>
<evidence type="ECO:0000313" key="2">
    <source>
        <dbReference type="Proteomes" id="UP000001968"/>
    </source>
</evidence>
<dbReference type="SUPFAM" id="SSF56266">
    <property type="entry name" value="DmpA/ArgJ-like"/>
    <property type="match status" value="1"/>
</dbReference>
<dbReference type="Proteomes" id="UP000001968">
    <property type="component" value="Chromosome"/>
</dbReference>
<dbReference type="eggNOG" id="COG3191">
    <property type="taxonomic scope" value="Bacteria"/>
</dbReference>
<name>Q0AVD8_SYNWW</name>
<dbReference type="HOGENOM" id="CLU_2896302_0_0_9"/>